<comment type="similarity">
    <text evidence="2">Belongs to the BORCS7 family.</text>
</comment>
<dbReference type="PANTHER" id="PTHR31397">
    <property type="entry name" value="BLOC-1-RELATED COMPLEX SUBUNIT 7 BORSC7"/>
    <property type="match status" value="1"/>
</dbReference>
<dbReference type="OrthoDB" id="5567844at2759"/>
<evidence type="ECO:0000313" key="6">
    <source>
        <dbReference type="EMBL" id="PIC20725.1"/>
    </source>
</evidence>
<evidence type="ECO:0000256" key="2">
    <source>
        <dbReference type="ARBA" id="ARBA00005433"/>
    </source>
</evidence>
<dbReference type="STRING" id="1611254.A0A2G5T050"/>
<evidence type="ECO:0000256" key="5">
    <source>
        <dbReference type="ARBA" id="ARBA00023228"/>
    </source>
</evidence>
<comment type="caution">
    <text evidence="6">The sequence shown here is derived from an EMBL/GenBank/DDBJ whole genome shotgun (WGS) entry which is preliminary data.</text>
</comment>
<sequence>MATISLESKTKLPQKILEIISDGSALLSIPMSGSQAQETLLASAKHFSAVEPVVDNTARLLSVMERIVNEEAANAGQMEKGLDVACDIQECLQKIERQNYYSAVPKSFSAESFASSVAGERPPNANN</sequence>
<gene>
    <name evidence="6" type="primary">Cni-blos-8</name>
    <name evidence="6" type="synonym">Cnig_chr_X.g25818</name>
    <name evidence="6" type="ORF">B9Z55_025818</name>
</gene>
<dbReference type="EMBL" id="PDUG01000006">
    <property type="protein sequence ID" value="PIC20725.1"/>
    <property type="molecule type" value="Genomic_DNA"/>
</dbReference>
<evidence type="ECO:0000256" key="3">
    <source>
        <dbReference type="ARBA" id="ARBA00022295"/>
    </source>
</evidence>
<proteinExistence type="inferred from homology"/>
<dbReference type="PANTHER" id="PTHR31397:SF1">
    <property type="entry name" value="BLOC-1-RELATED COMPLEX SUBUNIT 7"/>
    <property type="match status" value="1"/>
</dbReference>
<dbReference type="InterPro" id="IPR032143">
    <property type="entry name" value="BORCS7"/>
</dbReference>
<organism evidence="6 7">
    <name type="scientific">Caenorhabditis nigoni</name>
    <dbReference type="NCBI Taxonomy" id="1611254"/>
    <lineage>
        <taxon>Eukaryota</taxon>
        <taxon>Metazoa</taxon>
        <taxon>Ecdysozoa</taxon>
        <taxon>Nematoda</taxon>
        <taxon>Chromadorea</taxon>
        <taxon>Rhabditida</taxon>
        <taxon>Rhabditina</taxon>
        <taxon>Rhabditomorpha</taxon>
        <taxon>Rhabditoidea</taxon>
        <taxon>Rhabditidae</taxon>
        <taxon>Peloderinae</taxon>
        <taxon>Caenorhabditis</taxon>
    </lineage>
</organism>
<evidence type="ECO:0000313" key="7">
    <source>
        <dbReference type="Proteomes" id="UP000230233"/>
    </source>
</evidence>
<name>A0A2G5T050_9PELO</name>
<evidence type="ECO:0000256" key="1">
    <source>
        <dbReference type="ARBA" id="ARBA00004656"/>
    </source>
</evidence>
<dbReference type="GO" id="GO:0099078">
    <property type="term" value="C:BORC complex"/>
    <property type="evidence" value="ECO:0007669"/>
    <property type="project" value="TreeGrafter"/>
</dbReference>
<dbReference type="AlphaFoldDB" id="A0A2G5T050"/>
<protein>
    <recommendedName>
        <fullName evidence="3">BLOC-1-related complex subunit 7</fullName>
    </recommendedName>
</protein>
<keyword evidence="4" id="KW-0472">Membrane</keyword>
<comment type="subcellular location">
    <subcellularLocation>
        <location evidence="1">Lysosome membrane</location>
    </subcellularLocation>
</comment>
<dbReference type="Proteomes" id="UP000230233">
    <property type="component" value="Chromosome X"/>
</dbReference>
<keyword evidence="7" id="KW-1185">Reference proteome</keyword>
<accession>A0A2G5T050</accession>
<evidence type="ECO:0000256" key="4">
    <source>
        <dbReference type="ARBA" id="ARBA00023136"/>
    </source>
</evidence>
<dbReference type="Pfam" id="PF16088">
    <property type="entry name" value="BORCS7"/>
    <property type="match status" value="1"/>
</dbReference>
<reference evidence="7" key="1">
    <citation type="submission" date="2017-10" db="EMBL/GenBank/DDBJ databases">
        <title>Rapid genome shrinkage in a self-fertile nematode reveals novel sperm competition proteins.</title>
        <authorList>
            <person name="Yin D."/>
            <person name="Schwarz E.M."/>
            <person name="Thomas C.G."/>
            <person name="Felde R.L."/>
            <person name="Korf I.F."/>
            <person name="Cutter A.D."/>
            <person name="Schartner C.M."/>
            <person name="Ralston E.J."/>
            <person name="Meyer B.J."/>
            <person name="Haag E.S."/>
        </authorList>
    </citation>
    <scope>NUCLEOTIDE SEQUENCE [LARGE SCALE GENOMIC DNA]</scope>
    <source>
        <strain evidence="7">JU1422</strain>
    </source>
</reference>
<keyword evidence="5" id="KW-0458">Lysosome</keyword>
<dbReference type="GO" id="GO:0005765">
    <property type="term" value="C:lysosomal membrane"/>
    <property type="evidence" value="ECO:0007669"/>
    <property type="project" value="UniProtKB-SubCell"/>
</dbReference>